<dbReference type="InterPro" id="IPR013467">
    <property type="entry name" value="HNH78-like"/>
</dbReference>
<dbReference type="NCBIfam" id="TIGR02646">
    <property type="entry name" value="retron system putative HNH endonuclease"/>
    <property type="match status" value="1"/>
</dbReference>
<dbReference type="Gene3D" id="1.10.30.50">
    <property type="match status" value="1"/>
</dbReference>
<name>A0A1Y1Q7A2_9GAMM</name>
<dbReference type="EMBL" id="MTEJ01000777">
    <property type="protein sequence ID" value="OQW98112.1"/>
    <property type="molecule type" value="Genomic_DNA"/>
</dbReference>
<comment type="caution">
    <text evidence="1">The sequence shown here is derived from an EMBL/GenBank/DDBJ whole genome shotgun (WGS) entry which is preliminary data.</text>
</comment>
<dbReference type="Proteomes" id="UP000192491">
    <property type="component" value="Unassembled WGS sequence"/>
</dbReference>
<sequence length="233" mass="26813">MRYVKKGNSPDFFEACKTHLPENAEWHEFSENQELSECKKALHHYLVAEQSELCIYCERKIGKDISHVEHIHPKDVSGEFAHLTFAYTNLVASCNGDLCDTDGKKVYKPEDVHSCGHKKANDFNATQFLNPVQDENIGEFFKYNKDTGVMSVANDDTRAEYTINLLNLNCIRLQNDRINAVQAVFDVILKTNNPMFRQLSKQEMVRILLKRNPPFPFISFLRFYFAAPKASTP</sequence>
<protein>
    <submittedName>
        <fullName evidence="1">TIGR02646 family protein</fullName>
    </submittedName>
</protein>
<organism evidence="1 2">
    <name type="scientific">Thiothrix lacustris</name>
    <dbReference type="NCBI Taxonomy" id="525917"/>
    <lineage>
        <taxon>Bacteria</taxon>
        <taxon>Pseudomonadati</taxon>
        <taxon>Pseudomonadota</taxon>
        <taxon>Gammaproteobacteria</taxon>
        <taxon>Thiotrichales</taxon>
        <taxon>Thiotrichaceae</taxon>
        <taxon>Thiothrix</taxon>
    </lineage>
</organism>
<dbReference type="AlphaFoldDB" id="A0A1Y1Q7A2"/>
<gene>
    <name evidence="1" type="ORF">BWK73_53340</name>
</gene>
<evidence type="ECO:0000313" key="1">
    <source>
        <dbReference type="EMBL" id="OQW98112.1"/>
    </source>
</evidence>
<evidence type="ECO:0000313" key="2">
    <source>
        <dbReference type="Proteomes" id="UP000192491"/>
    </source>
</evidence>
<proteinExistence type="predicted"/>
<reference evidence="1 2" key="1">
    <citation type="submission" date="2017-01" db="EMBL/GenBank/DDBJ databases">
        <title>Novel large sulfur bacteria in the metagenomes of groundwater-fed chemosynthetic microbial mats in the Lake Huron basin.</title>
        <authorList>
            <person name="Sharrar A.M."/>
            <person name="Flood B.E."/>
            <person name="Bailey J.V."/>
            <person name="Jones D.S."/>
            <person name="Biddanda B."/>
            <person name="Ruberg S.A."/>
            <person name="Marcus D.N."/>
            <person name="Dick G.J."/>
        </authorList>
    </citation>
    <scope>NUCLEOTIDE SEQUENCE [LARGE SCALE GENOMIC DNA]</scope>
    <source>
        <strain evidence="1">A8</strain>
    </source>
</reference>
<accession>A0A1Y1Q7A2</accession>